<dbReference type="AlphaFoldDB" id="A0A8S4QJR4"/>
<evidence type="ECO:0000313" key="2">
    <source>
        <dbReference type="EMBL" id="CAH2210949.1"/>
    </source>
</evidence>
<dbReference type="EMBL" id="CAKXAJ010008745">
    <property type="protein sequence ID" value="CAH2210949.1"/>
    <property type="molecule type" value="Genomic_DNA"/>
</dbReference>
<comment type="caution">
    <text evidence="2">The sequence shown here is derived from an EMBL/GenBank/DDBJ whole genome shotgun (WGS) entry which is preliminary data.</text>
</comment>
<evidence type="ECO:0000313" key="3">
    <source>
        <dbReference type="Proteomes" id="UP000838756"/>
    </source>
</evidence>
<gene>
    <name evidence="2" type="primary">jg13750</name>
    <name evidence="2" type="ORF">PAEG_LOCUS2798</name>
</gene>
<keyword evidence="3" id="KW-1185">Reference proteome</keyword>
<feature type="non-terminal residue" evidence="2">
    <location>
        <position position="1"/>
    </location>
</feature>
<proteinExistence type="predicted"/>
<feature type="region of interest" description="Disordered" evidence="1">
    <location>
        <begin position="1"/>
        <end position="38"/>
    </location>
</feature>
<accession>A0A8S4QJR4</accession>
<protein>
    <submittedName>
        <fullName evidence="2">Jg13750 protein</fullName>
    </submittedName>
</protein>
<feature type="compositionally biased region" description="Low complexity" evidence="1">
    <location>
        <begin position="9"/>
        <end position="28"/>
    </location>
</feature>
<sequence>MQISQWDVSGISRSGGRYRSASKRSAASKPHPRVSKTG</sequence>
<evidence type="ECO:0000256" key="1">
    <source>
        <dbReference type="SAM" id="MobiDB-lite"/>
    </source>
</evidence>
<reference evidence="2" key="1">
    <citation type="submission" date="2022-03" db="EMBL/GenBank/DDBJ databases">
        <authorList>
            <person name="Lindestad O."/>
        </authorList>
    </citation>
    <scope>NUCLEOTIDE SEQUENCE</scope>
</reference>
<dbReference type="Proteomes" id="UP000838756">
    <property type="component" value="Unassembled WGS sequence"/>
</dbReference>
<name>A0A8S4QJR4_9NEOP</name>
<organism evidence="2 3">
    <name type="scientific">Pararge aegeria aegeria</name>
    <dbReference type="NCBI Taxonomy" id="348720"/>
    <lineage>
        <taxon>Eukaryota</taxon>
        <taxon>Metazoa</taxon>
        <taxon>Ecdysozoa</taxon>
        <taxon>Arthropoda</taxon>
        <taxon>Hexapoda</taxon>
        <taxon>Insecta</taxon>
        <taxon>Pterygota</taxon>
        <taxon>Neoptera</taxon>
        <taxon>Endopterygota</taxon>
        <taxon>Lepidoptera</taxon>
        <taxon>Glossata</taxon>
        <taxon>Ditrysia</taxon>
        <taxon>Papilionoidea</taxon>
        <taxon>Nymphalidae</taxon>
        <taxon>Satyrinae</taxon>
        <taxon>Satyrini</taxon>
        <taxon>Parargina</taxon>
        <taxon>Pararge</taxon>
    </lineage>
</organism>